<organism evidence="2 3">
    <name type="scientific">Stenotrophomonas maltophilia</name>
    <name type="common">Pseudomonas maltophilia</name>
    <name type="synonym">Xanthomonas maltophilia</name>
    <dbReference type="NCBI Taxonomy" id="40324"/>
    <lineage>
        <taxon>Bacteria</taxon>
        <taxon>Pseudomonadati</taxon>
        <taxon>Pseudomonadota</taxon>
        <taxon>Gammaproteobacteria</taxon>
        <taxon>Lysobacterales</taxon>
        <taxon>Lysobacteraceae</taxon>
        <taxon>Stenotrophomonas</taxon>
        <taxon>Stenotrophomonas maltophilia group</taxon>
    </lineage>
</organism>
<name>A0A7V8FI69_STEMA</name>
<accession>A0A7V8FI69</accession>
<gene>
    <name evidence="2" type="ORF">GAK31_01675</name>
</gene>
<sequence>MKITNNHKGPLGLPDGTILPPGEQTPVANWDQLKKNSVVQGWIKAEILSITGGDTGGGGQAAGGNPGGEAGADKDALIARARELGIDAKGNWGVPKLQQAIADAEKAAGGNPGGEG</sequence>
<feature type="region of interest" description="Disordered" evidence="1">
    <location>
        <begin position="1"/>
        <end position="22"/>
    </location>
</feature>
<protein>
    <submittedName>
        <fullName evidence="2">Uncharacterized protein</fullName>
    </submittedName>
</protein>
<feature type="region of interest" description="Disordered" evidence="1">
    <location>
        <begin position="52"/>
        <end position="71"/>
    </location>
</feature>
<proteinExistence type="predicted"/>
<dbReference type="Proteomes" id="UP000487117">
    <property type="component" value="Unassembled WGS sequence"/>
</dbReference>
<evidence type="ECO:0000256" key="1">
    <source>
        <dbReference type="SAM" id="MobiDB-lite"/>
    </source>
</evidence>
<feature type="compositionally biased region" description="Gly residues" evidence="1">
    <location>
        <begin position="53"/>
        <end position="70"/>
    </location>
</feature>
<dbReference type="AlphaFoldDB" id="A0A7V8FI69"/>
<evidence type="ECO:0000313" key="3">
    <source>
        <dbReference type="Proteomes" id="UP000487117"/>
    </source>
</evidence>
<dbReference type="EMBL" id="WNDS01000002">
    <property type="protein sequence ID" value="KAF1016186.1"/>
    <property type="molecule type" value="Genomic_DNA"/>
</dbReference>
<evidence type="ECO:0000313" key="2">
    <source>
        <dbReference type="EMBL" id="KAF1016186.1"/>
    </source>
</evidence>
<comment type="caution">
    <text evidence="2">The sequence shown here is derived from an EMBL/GenBank/DDBJ whole genome shotgun (WGS) entry which is preliminary data.</text>
</comment>
<reference evidence="3" key="1">
    <citation type="journal article" date="2020" name="MBio">
        <title>Horizontal gene transfer to a defensive symbiont with a reduced genome amongst a multipartite beetle microbiome.</title>
        <authorList>
            <person name="Waterworth S.C."/>
            <person name="Florez L.V."/>
            <person name="Rees E.R."/>
            <person name="Hertweck C."/>
            <person name="Kaltenpoth M."/>
            <person name="Kwan J.C."/>
        </authorList>
    </citation>
    <scope>NUCLEOTIDE SEQUENCE [LARGE SCALE GENOMIC DNA]</scope>
</reference>